<dbReference type="EMBL" id="JH930479">
    <property type="protein sequence ID" value="EKM49941.1"/>
    <property type="molecule type" value="Genomic_DNA"/>
</dbReference>
<dbReference type="KEGG" id="pco:PHACADRAFT_178573"/>
<dbReference type="InParanoid" id="K5UK28"/>
<evidence type="ECO:0000313" key="1">
    <source>
        <dbReference type="EMBL" id="EKM49941.1"/>
    </source>
</evidence>
<protein>
    <submittedName>
        <fullName evidence="1">Uncharacterized protein</fullName>
    </submittedName>
</protein>
<reference evidence="1 2" key="1">
    <citation type="journal article" date="2012" name="BMC Genomics">
        <title>Comparative genomics of the white-rot fungi, Phanerochaete carnosa and P. chrysosporium, to elucidate the genetic basis of the distinct wood types they colonize.</title>
        <authorList>
            <person name="Suzuki H."/>
            <person name="MacDonald J."/>
            <person name="Syed K."/>
            <person name="Salamov A."/>
            <person name="Hori C."/>
            <person name="Aerts A."/>
            <person name="Henrissat B."/>
            <person name="Wiebenga A."/>
            <person name="vanKuyk P.A."/>
            <person name="Barry K."/>
            <person name="Lindquist E."/>
            <person name="LaButti K."/>
            <person name="Lapidus A."/>
            <person name="Lucas S."/>
            <person name="Coutinho P."/>
            <person name="Gong Y."/>
            <person name="Samejima M."/>
            <person name="Mahadevan R."/>
            <person name="Abou-Zaid M."/>
            <person name="de Vries R.P."/>
            <person name="Igarashi K."/>
            <person name="Yadav J.S."/>
            <person name="Grigoriev I.V."/>
            <person name="Master E.R."/>
        </authorList>
    </citation>
    <scope>NUCLEOTIDE SEQUENCE [LARGE SCALE GENOMIC DNA]</scope>
    <source>
        <strain evidence="1 2">HHB-10118-sp</strain>
    </source>
</reference>
<sequence>MVRIRAPTDKWPNAQLFPADPPSHIYYGIVPDLGFTWPFVDPTVPPERKADAFVDWVSEYNTPPPDGTPITVESMHKYFTTTPRTPTLRTLSPEEYELTVELNVRSGGLIMTTNEAIRRRHARCTYFDADAVLPNVDIVFLFCEEGTWSGMWGTKVVQDFIEVAADPGKKKRKVTFQGLKNASHFIC</sequence>
<dbReference type="Proteomes" id="UP000008370">
    <property type="component" value="Unassembled WGS sequence"/>
</dbReference>
<organism evidence="1 2">
    <name type="scientific">Phanerochaete carnosa (strain HHB-10118-sp)</name>
    <name type="common">White-rot fungus</name>
    <name type="synonym">Peniophora carnosa</name>
    <dbReference type="NCBI Taxonomy" id="650164"/>
    <lineage>
        <taxon>Eukaryota</taxon>
        <taxon>Fungi</taxon>
        <taxon>Dikarya</taxon>
        <taxon>Basidiomycota</taxon>
        <taxon>Agaricomycotina</taxon>
        <taxon>Agaricomycetes</taxon>
        <taxon>Polyporales</taxon>
        <taxon>Phanerochaetaceae</taxon>
        <taxon>Phanerochaete</taxon>
    </lineage>
</organism>
<gene>
    <name evidence="1" type="ORF">PHACADRAFT_178573</name>
</gene>
<keyword evidence="2" id="KW-1185">Reference proteome</keyword>
<evidence type="ECO:0000313" key="2">
    <source>
        <dbReference type="Proteomes" id="UP000008370"/>
    </source>
</evidence>
<dbReference type="HOGENOM" id="CLU_105136_0_0_1"/>
<accession>K5UK28</accession>
<dbReference type="AlphaFoldDB" id="K5UK28"/>
<dbReference type="GeneID" id="18909856"/>
<name>K5UK28_PHACS</name>
<proteinExistence type="predicted"/>
<dbReference type="RefSeq" id="XP_007401139.1">
    <property type="nucleotide sequence ID" value="XM_007401077.1"/>
</dbReference>
<dbReference type="OrthoDB" id="5311491at2759"/>